<proteinExistence type="inferred from homology"/>
<dbReference type="PANTHER" id="PTHR30097">
    <property type="entry name" value="CATION EFFLUX SYSTEM PROTEIN CUSB"/>
    <property type="match status" value="1"/>
</dbReference>
<dbReference type="AlphaFoldDB" id="A0A6A7WCY8"/>
<dbReference type="RefSeq" id="WP_158463979.1">
    <property type="nucleotide sequence ID" value="NZ_VZAD01000076.1"/>
</dbReference>
<dbReference type="InterPro" id="IPR051909">
    <property type="entry name" value="MFP_Cation_Efflux"/>
</dbReference>
<organism evidence="4 5">
    <name type="scientific">Segatella copri</name>
    <dbReference type="NCBI Taxonomy" id="165179"/>
    <lineage>
        <taxon>Bacteria</taxon>
        <taxon>Pseudomonadati</taxon>
        <taxon>Bacteroidota</taxon>
        <taxon>Bacteroidia</taxon>
        <taxon>Bacteroidales</taxon>
        <taxon>Prevotellaceae</taxon>
        <taxon>Segatella</taxon>
    </lineage>
</organism>
<reference evidence="4 5" key="1">
    <citation type="submission" date="2019-09" db="EMBL/GenBank/DDBJ databases">
        <title>Distinct polysaccharide growth profiles of human intestinal Prevotella copri isolates.</title>
        <authorList>
            <person name="Fehlner-Peach H."/>
            <person name="Magnabosco C."/>
            <person name="Raghavan V."/>
            <person name="Scher J.U."/>
            <person name="Tett A."/>
            <person name="Cox L.M."/>
            <person name="Gottsegen C."/>
            <person name="Watters A."/>
            <person name="Wiltshire- Gordon J.D."/>
            <person name="Segata N."/>
            <person name="Bonneau R."/>
            <person name="Littman D.R."/>
        </authorList>
    </citation>
    <scope>NUCLEOTIDE SEQUENCE [LARGE SCALE GENOMIC DNA]</scope>
    <source>
        <strain evidence="5">iAQ1173</strain>
    </source>
</reference>
<dbReference type="Pfam" id="PF25973">
    <property type="entry name" value="BSH_CzcB"/>
    <property type="match status" value="1"/>
</dbReference>
<comment type="caution">
    <text evidence="4">The sequence shown here is derived from an EMBL/GenBank/DDBJ whole genome shotgun (WGS) entry which is preliminary data.</text>
</comment>
<dbReference type="SUPFAM" id="SSF111369">
    <property type="entry name" value="HlyD-like secretion proteins"/>
    <property type="match status" value="1"/>
</dbReference>
<keyword evidence="5" id="KW-1185">Reference proteome</keyword>
<dbReference type="GO" id="GO:0015679">
    <property type="term" value="P:plasma membrane copper ion transport"/>
    <property type="evidence" value="ECO:0007669"/>
    <property type="project" value="TreeGrafter"/>
</dbReference>
<dbReference type="GO" id="GO:0022857">
    <property type="term" value="F:transmembrane transporter activity"/>
    <property type="evidence" value="ECO:0007669"/>
    <property type="project" value="InterPro"/>
</dbReference>
<dbReference type="InterPro" id="IPR058647">
    <property type="entry name" value="BSH_CzcB-like"/>
</dbReference>
<accession>A0A6A7WCY8</accession>
<feature type="domain" description="CzcB-like barrel-sandwich hybrid" evidence="3">
    <location>
        <begin position="87"/>
        <end position="231"/>
    </location>
</feature>
<name>A0A6A7WCY8_9BACT</name>
<dbReference type="Gene3D" id="2.40.420.20">
    <property type="match status" value="1"/>
</dbReference>
<dbReference type="GO" id="GO:0016020">
    <property type="term" value="C:membrane"/>
    <property type="evidence" value="ECO:0007669"/>
    <property type="project" value="InterPro"/>
</dbReference>
<comment type="similarity">
    <text evidence="1">Belongs to the membrane fusion protein (MFP) (TC 8.A.1) family.</text>
</comment>
<keyword evidence="2" id="KW-0813">Transport</keyword>
<evidence type="ECO:0000256" key="2">
    <source>
        <dbReference type="ARBA" id="ARBA00022448"/>
    </source>
</evidence>
<dbReference type="GO" id="GO:0060003">
    <property type="term" value="P:copper ion export"/>
    <property type="evidence" value="ECO:0007669"/>
    <property type="project" value="TreeGrafter"/>
</dbReference>
<dbReference type="Proteomes" id="UP000384372">
    <property type="component" value="Unassembled WGS sequence"/>
</dbReference>
<evidence type="ECO:0000259" key="3">
    <source>
        <dbReference type="Pfam" id="PF25973"/>
    </source>
</evidence>
<dbReference type="InterPro" id="IPR006143">
    <property type="entry name" value="RND_pump_MFP"/>
</dbReference>
<sequence length="395" mass="43236">MIKRILIVVAATAVAILCFTLWQKSQVENPHADEHEHEEHVDVENILLNEKQIKAVDLKWGNVETRELDATIQVNGALVLRAQNIGMVTSLMGGVVKNVYVKEGQQVAKGQIVAAIENTDVLSLQREYFTTYQECESARQEMERQKLLASNGAGVKKNMQMARKDYQVARASMVGIARQLQQIGISAPSVAKGHFTSVFPLRAPVSGTVSELTASLGSYADMQTPLMKISNNKAVECDLNVFEKDLGKIKNGNRVFLSLTNQPGVKLTGKVYGMNESFNKGTKSVAVHVKLDAAPGAKLFDGMYVSGQIATGRQMCFALPNKAIVSAEGKQYVFALNHEPKNGEYSFSRHEVTTGVSTDGYTEVALCKHIKEGLKIVTDNAFYLASMTGEHGDEH</sequence>
<protein>
    <submittedName>
        <fullName evidence="4">Efflux RND transporter periplasmic adaptor subunit</fullName>
    </submittedName>
</protein>
<dbReference type="NCBIfam" id="TIGR01730">
    <property type="entry name" value="RND_mfp"/>
    <property type="match status" value="1"/>
</dbReference>
<gene>
    <name evidence="4" type="ORF">F7D20_10455</name>
</gene>
<dbReference type="OrthoDB" id="9814657at2"/>
<dbReference type="GO" id="GO:0030313">
    <property type="term" value="C:cell envelope"/>
    <property type="evidence" value="ECO:0007669"/>
    <property type="project" value="TreeGrafter"/>
</dbReference>
<evidence type="ECO:0000313" key="5">
    <source>
        <dbReference type="Proteomes" id="UP000384372"/>
    </source>
</evidence>
<dbReference type="Gene3D" id="2.40.30.170">
    <property type="match status" value="1"/>
</dbReference>
<dbReference type="EMBL" id="VZAD01000076">
    <property type="protein sequence ID" value="MQP12363.1"/>
    <property type="molecule type" value="Genomic_DNA"/>
</dbReference>
<evidence type="ECO:0000256" key="1">
    <source>
        <dbReference type="ARBA" id="ARBA00009477"/>
    </source>
</evidence>
<evidence type="ECO:0000313" key="4">
    <source>
        <dbReference type="EMBL" id="MQP12363.1"/>
    </source>
</evidence>
<dbReference type="PANTHER" id="PTHR30097:SF4">
    <property type="entry name" value="SLR6042 PROTEIN"/>
    <property type="match status" value="1"/>
</dbReference>
<dbReference type="Gene3D" id="2.40.50.100">
    <property type="match status" value="1"/>
</dbReference>